<dbReference type="EMBL" id="BARS01016063">
    <property type="protein sequence ID" value="GAF97382.1"/>
    <property type="molecule type" value="Genomic_DNA"/>
</dbReference>
<comment type="caution">
    <text evidence="3">The sequence shown here is derived from an EMBL/GenBank/DDBJ whole genome shotgun (WGS) entry which is preliminary data.</text>
</comment>
<protein>
    <recommendedName>
        <fullName evidence="2">Cas12f1-like TNB domain-containing protein</fullName>
    </recommendedName>
</protein>
<accession>X0UAJ4</accession>
<feature type="domain" description="Cas12f1-like TNB" evidence="2">
    <location>
        <begin position="2"/>
        <end position="60"/>
    </location>
</feature>
<gene>
    <name evidence="3" type="ORF">S01H1_26500</name>
</gene>
<dbReference type="GO" id="GO:0003677">
    <property type="term" value="F:DNA binding"/>
    <property type="evidence" value="ECO:0007669"/>
    <property type="project" value="UniProtKB-KW"/>
</dbReference>
<feature type="non-terminal residue" evidence="3">
    <location>
        <position position="1"/>
    </location>
</feature>
<keyword evidence="1" id="KW-0238">DNA-binding</keyword>
<dbReference type="Pfam" id="PF07282">
    <property type="entry name" value="Cas12f1-like_TNB"/>
    <property type="match status" value="1"/>
</dbReference>
<name>X0UAJ4_9ZZZZ</name>
<evidence type="ECO:0000259" key="2">
    <source>
        <dbReference type="Pfam" id="PF07282"/>
    </source>
</evidence>
<proteinExistence type="predicted"/>
<dbReference type="AlphaFoldDB" id="X0UAJ4"/>
<organism evidence="3">
    <name type="scientific">marine sediment metagenome</name>
    <dbReference type="NCBI Taxonomy" id="412755"/>
    <lineage>
        <taxon>unclassified sequences</taxon>
        <taxon>metagenomes</taxon>
        <taxon>ecological metagenomes</taxon>
    </lineage>
</organism>
<reference evidence="3" key="1">
    <citation type="journal article" date="2014" name="Front. Microbiol.">
        <title>High frequency of phylogenetically diverse reductive dehalogenase-homologous genes in deep subseafloor sedimentary metagenomes.</title>
        <authorList>
            <person name="Kawai M."/>
            <person name="Futagami T."/>
            <person name="Toyoda A."/>
            <person name="Takaki Y."/>
            <person name="Nishi S."/>
            <person name="Hori S."/>
            <person name="Arai W."/>
            <person name="Tsubouchi T."/>
            <person name="Morono Y."/>
            <person name="Uchiyama I."/>
            <person name="Ito T."/>
            <person name="Fujiyama A."/>
            <person name="Inagaki F."/>
            <person name="Takami H."/>
        </authorList>
    </citation>
    <scope>NUCLEOTIDE SEQUENCE</scope>
    <source>
        <strain evidence="3">Expedition CK06-06</strain>
    </source>
</reference>
<sequence length="107" mass="11939">FKYKAEWSGVNIVRIGRFEPSSKMCSECGWVKEDLTLKDRKWECTCGITHDRDINAAKNILQIGLKEQLFLGAGRPKVAAKLRSKPLENASLEGSMKEETQPSLAVG</sequence>
<evidence type="ECO:0000256" key="1">
    <source>
        <dbReference type="ARBA" id="ARBA00023125"/>
    </source>
</evidence>
<evidence type="ECO:0000313" key="3">
    <source>
        <dbReference type="EMBL" id="GAF97382.1"/>
    </source>
</evidence>
<dbReference type="InterPro" id="IPR010095">
    <property type="entry name" value="Cas12f1-like_TNB"/>
</dbReference>